<accession>A0A812CD92</accession>
<dbReference type="PANTHER" id="PTHR34914">
    <property type="entry name" value="LYMPHOCYTE EXPANSION MOLECULE"/>
    <property type="match status" value="1"/>
</dbReference>
<gene>
    <name evidence="1" type="ORF">SPHA_34770</name>
</gene>
<evidence type="ECO:0000313" key="2">
    <source>
        <dbReference type="Proteomes" id="UP000597762"/>
    </source>
</evidence>
<comment type="caution">
    <text evidence="1">The sequence shown here is derived from an EMBL/GenBank/DDBJ whole genome shotgun (WGS) entry which is preliminary data.</text>
</comment>
<sequence length="390" mass="44234">MPSKSFKGAPFGSQKTRFDVTGIHPKLKIPGTYTEFPYSTKVSNESNRRGPGSYLIDLSSFGERAFNEKCSGPGWERALLTEQQAKIPHIKQKLGPGTYDIKQFLDDLDRKPTSIYGICNKKNKRFKDMSTCVPGPGTYKSKSTTQEEKEKTSFGCVGIIDARTPREIAKCNNNPAPGTYKLRSEVNALLSKVVSQRGPYDLFTGVRSYPLTTGHWALGKRSNLGPGQYEMKNPMEKLNHPHKIKHGKFAKIDRWPDPPTERIFWTTDSTYPKNPTFPGPGAYNPRYPSKPVTKPVAPFWTATKRNDKKSQKAFLQNYNMVAPDRYDFQRWEDNQFRNGHQSVFNSKTGPWSESMFKVIQERLRPRSTGAAPPQLDCHNSYAVHRALTIM</sequence>
<name>A0A812CD92_ACAPH</name>
<dbReference type="OrthoDB" id="6275292at2759"/>
<dbReference type="InterPro" id="IPR010736">
    <property type="entry name" value="SHIPPO-rpt"/>
</dbReference>
<keyword evidence="2" id="KW-1185">Reference proteome</keyword>
<reference evidence="1" key="1">
    <citation type="submission" date="2021-01" db="EMBL/GenBank/DDBJ databases">
        <authorList>
            <person name="Li R."/>
            <person name="Bekaert M."/>
        </authorList>
    </citation>
    <scope>NUCLEOTIDE SEQUENCE</scope>
    <source>
        <strain evidence="1">Farmed</strain>
    </source>
</reference>
<evidence type="ECO:0000313" key="1">
    <source>
        <dbReference type="EMBL" id="CAE1265606.1"/>
    </source>
</evidence>
<dbReference type="PANTHER" id="PTHR34914:SF1">
    <property type="entry name" value="LYMPHOCYTE EXPANSION MOLECULE"/>
    <property type="match status" value="1"/>
</dbReference>
<dbReference type="InterPro" id="IPR033557">
    <property type="entry name" value="CIMAP2"/>
</dbReference>
<protein>
    <recommendedName>
        <fullName evidence="3">Lymphocyte expansion molecule</fullName>
    </recommendedName>
</protein>
<dbReference type="Proteomes" id="UP000597762">
    <property type="component" value="Unassembled WGS sequence"/>
</dbReference>
<dbReference type="EMBL" id="CAHIKZ030001482">
    <property type="protein sequence ID" value="CAE1265606.1"/>
    <property type="molecule type" value="Genomic_DNA"/>
</dbReference>
<evidence type="ECO:0008006" key="3">
    <source>
        <dbReference type="Google" id="ProtNLM"/>
    </source>
</evidence>
<dbReference type="Pfam" id="PF07004">
    <property type="entry name" value="SHIPPO-rpt"/>
    <property type="match status" value="3"/>
</dbReference>
<dbReference type="AlphaFoldDB" id="A0A812CD92"/>
<proteinExistence type="predicted"/>
<organism evidence="1 2">
    <name type="scientific">Acanthosepion pharaonis</name>
    <name type="common">Pharaoh cuttlefish</name>
    <name type="synonym">Sepia pharaonis</name>
    <dbReference type="NCBI Taxonomy" id="158019"/>
    <lineage>
        <taxon>Eukaryota</taxon>
        <taxon>Metazoa</taxon>
        <taxon>Spiralia</taxon>
        <taxon>Lophotrochozoa</taxon>
        <taxon>Mollusca</taxon>
        <taxon>Cephalopoda</taxon>
        <taxon>Coleoidea</taxon>
        <taxon>Decapodiformes</taxon>
        <taxon>Sepiida</taxon>
        <taxon>Sepiina</taxon>
        <taxon>Sepiidae</taxon>
        <taxon>Acanthosepion</taxon>
    </lineage>
</organism>